<evidence type="ECO:0000256" key="13">
    <source>
        <dbReference type="ARBA" id="ARBA00023324"/>
    </source>
</evidence>
<dbReference type="InParanoid" id="A0A7J7D1G3"/>
<dbReference type="InterPro" id="IPR000823">
    <property type="entry name" value="Peroxidase_pln"/>
</dbReference>
<evidence type="ECO:0000256" key="11">
    <source>
        <dbReference type="ARBA" id="ARBA00023004"/>
    </source>
</evidence>
<keyword evidence="7 18" id="KW-0349">Heme</keyword>
<comment type="similarity">
    <text evidence="3">Belongs to the peroxidase family. Ascorbate peroxidase subfamily.</text>
</comment>
<keyword evidence="5 18" id="KW-0964">Secreted</keyword>
<keyword evidence="8 15" id="KW-0479">Metal-binding</keyword>
<evidence type="ECO:0000256" key="4">
    <source>
        <dbReference type="ARBA" id="ARBA00012313"/>
    </source>
</evidence>
<keyword evidence="10 18" id="KW-0560">Oxidoreductase</keyword>
<dbReference type="InterPro" id="IPR010255">
    <property type="entry name" value="Haem_peroxidase_sf"/>
</dbReference>
<dbReference type="SUPFAM" id="SSF48113">
    <property type="entry name" value="Heme-dependent peroxidases"/>
    <property type="match status" value="1"/>
</dbReference>
<feature type="disulfide bond" evidence="17">
    <location>
        <begin position="67"/>
        <end position="72"/>
    </location>
</feature>
<feature type="binding site" evidence="15">
    <location>
        <position position="66"/>
    </location>
    <ligand>
        <name>Ca(2+)</name>
        <dbReference type="ChEBI" id="CHEBI:29108"/>
        <label>1</label>
    </ligand>
</feature>
<evidence type="ECO:0000256" key="12">
    <source>
        <dbReference type="ARBA" id="ARBA00023157"/>
    </source>
</evidence>
<dbReference type="GO" id="GO:0046872">
    <property type="term" value="F:metal ion binding"/>
    <property type="evidence" value="ECO:0007669"/>
    <property type="project" value="UniProtKB-UniRule"/>
</dbReference>
<accession>A0A7J7D1G3</accession>
<feature type="binding site" evidence="15">
    <location>
        <position position="73"/>
    </location>
    <ligand>
        <name>Ca(2+)</name>
        <dbReference type="ChEBI" id="CHEBI:29108"/>
        <label>1</label>
    </ligand>
</feature>
<feature type="binding site" evidence="15">
    <location>
        <position position="246"/>
    </location>
    <ligand>
        <name>Ca(2+)</name>
        <dbReference type="ChEBI" id="CHEBI:29108"/>
        <label>2</label>
    </ligand>
</feature>
<organism evidence="20 21">
    <name type="scientific">Tripterygium wilfordii</name>
    <name type="common">Thunder God vine</name>
    <dbReference type="NCBI Taxonomy" id="458696"/>
    <lineage>
        <taxon>Eukaryota</taxon>
        <taxon>Viridiplantae</taxon>
        <taxon>Streptophyta</taxon>
        <taxon>Embryophyta</taxon>
        <taxon>Tracheophyta</taxon>
        <taxon>Spermatophyta</taxon>
        <taxon>Magnoliopsida</taxon>
        <taxon>eudicotyledons</taxon>
        <taxon>Gunneridae</taxon>
        <taxon>Pentapetalae</taxon>
        <taxon>rosids</taxon>
        <taxon>fabids</taxon>
        <taxon>Celastrales</taxon>
        <taxon>Celastraceae</taxon>
        <taxon>Tripterygium</taxon>
    </lineage>
</organism>
<feature type="binding site" evidence="15">
    <location>
        <position position="69"/>
    </location>
    <ligand>
        <name>Ca(2+)</name>
        <dbReference type="ChEBI" id="CHEBI:29108"/>
        <label>1</label>
    </ligand>
</feature>
<feature type="binding site" evidence="15">
    <location>
        <position position="254"/>
    </location>
    <ligand>
        <name>Ca(2+)</name>
        <dbReference type="ChEBI" id="CHEBI:29108"/>
        <label>2</label>
    </ligand>
</feature>
<dbReference type="PROSITE" id="PS00435">
    <property type="entry name" value="PEROXIDASE_1"/>
    <property type="match status" value="1"/>
</dbReference>
<dbReference type="GO" id="GO:0020037">
    <property type="term" value="F:heme binding"/>
    <property type="evidence" value="ECO:0007669"/>
    <property type="project" value="UniProtKB-UniRule"/>
</dbReference>
<evidence type="ECO:0000256" key="18">
    <source>
        <dbReference type="RuleBase" id="RU362060"/>
    </source>
</evidence>
<dbReference type="PROSITE" id="PS50873">
    <property type="entry name" value="PEROXIDASE_4"/>
    <property type="match status" value="1"/>
</dbReference>
<dbReference type="PANTHER" id="PTHR31517">
    <property type="match status" value="1"/>
</dbReference>
<keyword evidence="13 18" id="KW-0376">Hydrogen peroxide</keyword>
<evidence type="ECO:0000256" key="8">
    <source>
        <dbReference type="ARBA" id="ARBA00022723"/>
    </source>
</evidence>
<keyword evidence="6 18" id="KW-0575">Peroxidase</keyword>
<feature type="disulfide bond" evidence="17">
    <location>
        <begin position="200"/>
        <end position="232"/>
    </location>
</feature>
<feature type="binding site" evidence="15">
    <location>
        <position position="249"/>
    </location>
    <ligand>
        <name>Ca(2+)</name>
        <dbReference type="ChEBI" id="CHEBI:29108"/>
        <label>2</label>
    </ligand>
</feature>
<feature type="active site" description="Proton acceptor" evidence="14">
    <location>
        <position position="65"/>
    </location>
</feature>
<dbReference type="PROSITE" id="PS00436">
    <property type="entry name" value="PEROXIDASE_2"/>
    <property type="match status" value="1"/>
</dbReference>
<evidence type="ECO:0000259" key="19">
    <source>
        <dbReference type="PROSITE" id="PS50873"/>
    </source>
</evidence>
<keyword evidence="12 17" id="KW-1015">Disulfide bond</keyword>
<comment type="similarity">
    <text evidence="18">Belongs to the peroxidase family. Classical plant (class III) peroxidase subfamily.</text>
</comment>
<feature type="disulfide bond" evidence="17">
    <location>
        <begin position="34"/>
        <end position="115"/>
    </location>
</feature>
<dbReference type="OrthoDB" id="2113341at2759"/>
<dbReference type="EMBL" id="JAAARO010000011">
    <property type="protein sequence ID" value="KAF5740163.1"/>
    <property type="molecule type" value="Genomic_DNA"/>
</dbReference>
<comment type="cofactor">
    <cofactor evidence="15 18">
        <name>Ca(2+)</name>
        <dbReference type="ChEBI" id="CHEBI:29108"/>
    </cofactor>
    <text evidence="15 18">Binds 2 calcium ions per subunit.</text>
</comment>
<comment type="subcellular location">
    <subcellularLocation>
        <location evidence="18">Secreted</location>
    </subcellularLocation>
</comment>
<dbReference type="Pfam" id="PF00141">
    <property type="entry name" value="peroxidase"/>
    <property type="match status" value="1"/>
</dbReference>
<dbReference type="PRINTS" id="PR00458">
    <property type="entry name" value="PEROXIDASE"/>
</dbReference>
<dbReference type="CDD" id="cd00693">
    <property type="entry name" value="secretory_peroxidase"/>
    <property type="match status" value="1"/>
</dbReference>
<evidence type="ECO:0000256" key="3">
    <source>
        <dbReference type="ARBA" id="ARBA00006873"/>
    </source>
</evidence>
<evidence type="ECO:0000256" key="2">
    <source>
        <dbReference type="ARBA" id="ARBA00002322"/>
    </source>
</evidence>
<feature type="binding site" evidence="15">
    <location>
        <position position="75"/>
    </location>
    <ligand>
        <name>Ca(2+)</name>
        <dbReference type="ChEBI" id="CHEBI:29108"/>
        <label>1</label>
    </ligand>
</feature>
<dbReference type="GO" id="GO:0042744">
    <property type="term" value="P:hydrogen peroxide catabolic process"/>
    <property type="evidence" value="ECO:0007669"/>
    <property type="project" value="UniProtKB-KW"/>
</dbReference>
<dbReference type="EC" id="1.11.1.7" evidence="4 18"/>
<dbReference type="FunCoup" id="A0A7J7D1G3">
    <property type="interactions" value="85"/>
</dbReference>
<evidence type="ECO:0000256" key="16">
    <source>
        <dbReference type="PIRSR" id="PIRSR600823-4"/>
    </source>
</evidence>
<reference evidence="20 21" key="1">
    <citation type="journal article" date="2020" name="Nat. Commun.">
        <title>Genome of Tripterygium wilfordii and identification of cytochrome P450 involved in triptolide biosynthesis.</title>
        <authorList>
            <person name="Tu L."/>
            <person name="Su P."/>
            <person name="Zhang Z."/>
            <person name="Gao L."/>
            <person name="Wang J."/>
            <person name="Hu T."/>
            <person name="Zhou J."/>
            <person name="Zhang Y."/>
            <person name="Zhao Y."/>
            <person name="Liu Y."/>
            <person name="Song Y."/>
            <person name="Tong Y."/>
            <person name="Lu Y."/>
            <person name="Yang J."/>
            <person name="Xu C."/>
            <person name="Jia M."/>
            <person name="Peters R.J."/>
            <person name="Huang L."/>
            <person name="Gao W."/>
        </authorList>
    </citation>
    <scope>NUCLEOTIDE SEQUENCE [LARGE SCALE GENOMIC DNA]</scope>
    <source>
        <strain evidence="21">cv. XIE 37</strain>
        <tissue evidence="20">Leaf</tissue>
    </source>
</reference>
<name>A0A7J7D1G3_TRIWF</name>
<evidence type="ECO:0000256" key="17">
    <source>
        <dbReference type="PIRSR" id="PIRSR600823-5"/>
    </source>
</evidence>
<evidence type="ECO:0000256" key="10">
    <source>
        <dbReference type="ARBA" id="ARBA00023002"/>
    </source>
</evidence>
<dbReference type="Gene3D" id="1.10.420.10">
    <property type="entry name" value="Peroxidase, domain 2"/>
    <property type="match status" value="1"/>
</dbReference>
<dbReference type="FunFam" id="1.10.420.10:FF:000007">
    <property type="entry name" value="Peroxidase"/>
    <property type="match status" value="1"/>
</dbReference>
<feature type="binding site" description="axial binding residue" evidence="15">
    <location>
        <position position="193"/>
    </location>
    <ligand>
        <name>heme b</name>
        <dbReference type="ChEBI" id="CHEBI:60344"/>
    </ligand>
    <ligandPart>
        <name>Fe</name>
        <dbReference type="ChEBI" id="CHEBI:18248"/>
    </ligandPart>
</feature>
<evidence type="ECO:0000256" key="7">
    <source>
        <dbReference type="ARBA" id="ARBA00022617"/>
    </source>
</evidence>
<keyword evidence="11 15" id="KW-0408">Iron</keyword>
<dbReference type="PRINTS" id="PR00461">
    <property type="entry name" value="PLPEROXIDASE"/>
</dbReference>
<evidence type="ECO:0000313" key="21">
    <source>
        <dbReference type="Proteomes" id="UP000593562"/>
    </source>
</evidence>
<feature type="site" description="Transition state stabilizer" evidence="16">
    <location>
        <position position="61"/>
    </location>
</feature>
<evidence type="ECO:0000256" key="9">
    <source>
        <dbReference type="ARBA" id="ARBA00022729"/>
    </source>
</evidence>
<dbReference type="InterPro" id="IPR033905">
    <property type="entry name" value="Secretory_peroxidase"/>
</dbReference>
<dbReference type="PANTHER" id="PTHR31517:SF17">
    <property type="entry name" value="PEROXIDASE 6"/>
    <property type="match status" value="1"/>
</dbReference>
<evidence type="ECO:0000313" key="20">
    <source>
        <dbReference type="EMBL" id="KAF5740163.1"/>
    </source>
</evidence>
<dbReference type="FunFam" id="1.10.520.10:FF:000008">
    <property type="entry name" value="Peroxidase"/>
    <property type="match status" value="1"/>
</dbReference>
<dbReference type="InterPro" id="IPR019794">
    <property type="entry name" value="Peroxidases_AS"/>
</dbReference>
<evidence type="ECO:0000256" key="14">
    <source>
        <dbReference type="PIRSR" id="PIRSR600823-1"/>
    </source>
</evidence>
<comment type="cofactor">
    <cofactor evidence="15 18">
        <name>heme b</name>
        <dbReference type="ChEBI" id="CHEBI:60344"/>
    </cofactor>
    <text evidence="15 18">Binds 1 heme b (iron(II)-protoporphyrin IX) group per subunit.</text>
</comment>
<protein>
    <recommendedName>
        <fullName evidence="4 18">Peroxidase</fullName>
        <ecNumber evidence="4 18">1.11.1.7</ecNumber>
    </recommendedName>
</protein>
<dbReference type="AlphaFoldDB" id="A0A7J7D1G3"/>
<keyword evidence="9 18" id="KW-0732">Signal</keyword>
<comment type="function">
    <text evidence="2">Removal of H(2)O(2), oxidation of toxic reductants, biosynthesis and degradation of lignin, suberization, auxin catabolism, response to environmental stresses such as wounding, pathogen attack and oxidative stress. These functions might be dependent on each isozyme/isoform in each plant tissue.</text>
</comment>
<dbReference type="GO" id="GO:0006979">
    <property type="term" value="P:response to oxidative stress"/>
    <property type="evidence" value="ECO:0007669"/>
    <property type="project" value="UniProtKB-UniRule"/>
</dbReference>
<keyword evidence="21" id="KW-1185">Reference proteome</keyword>
<dbReference type="Gene3D" id="1.10.520.10">
    <property type="match status" value="1"/>
</dbReference>
<comment type="caution">
    <text evidence="20">The sequence shown here is derived from an EMBL/GenBank/DDBJ whole genome shotgun (WGS) entry which is preliminary data.</text>
</comment>
<feature type="disulfide bond" evidence="17">
    <location>
        <begin position="121"/>
        <end position="322"/>
    </location>
</feature>
<comment type="catalytic activity">
    <reaction evidence="1 18">
        <text>2 a phenolic donor + H2O2 = 2 a phenolic radical donor + 2 H2O</text>
        <dbReference type="Rhea" id="RHEA:56136"/>
        <dbReference type="ChEBI" id="CHEBI:15377"/>
        <dbReference type="ChEBI" id="CHEBI:16240"/>
        <dbReference type="ChEBI" id="CHEBI:139520"/>
        <dbReference type="ChEBI" id="CHEBI:139521"/>
        <dbReference type="EC" id="1.11.1.7"/>
    </reaction>
</comment>
<dbReference type="GO" id="GO:0005576">
    <property type="term" value="C:extracellular region"/>
    <property type="evidence" value="ECO:0007669"/>
    <property type="project" value="UniProtKB-SubCell"/>
</dbReference>
<feature type="domain" description="Plant heme peroxidase family profile" evidence="19">
    <location>
        <begin position="24"/>
        <end position="326"/>
    </location>
</feature>
<evidence type="ECO:0000256" key="6">
    <source>
        <dbReference type="ARBA" id="ARBA00022559"/>
    </source>
</evidence>
<evidence type="ECO:0000256" key="1">
    <source>
        <dbReference type="ARBA" id="ARBA00000189"/>
    </source>
</evidence>
<evidence type="ECO:0000256" key="5">
    <source>
        <dbReference type="ARBA" id="ARBA00022525"/>
    </source>
</evidence>
<evidence type="ECO:0000256" key="15">
    <source>
        <dbReference type="PIRSR" id="PIRSR600823-3"/>
    </source>
</evidence>
<feature type="chain" id="PRO_5029951257" description="Peroxidase" evidence="18">
    <location>
        <begin position="24"/>
        <end position="332"/>
    </location>
</feature>
<keyword evidence="15 18" id="KW-0106">Calcium</keyword>
<dbReference type="InterPro" id="IPR019793">
    <property type="entry name" value="Peroxidases_heam-ligand_BS"/>
</dbReference>
<dbReference type="InterPro" id="IPR002016">
    <property type="entry name" value="Haem_peroxidase"/>
</dbReference>
<dbReference type="Proteomes" id="UP000593562">
    <property type="component" value="Unassembled WGS sequence"/>
</dbReference>
<feature type="binding site" evidence="15">
    <location>
        <position position="194"/>
    </location>
    <ligand>
        <name>Ca(2+)</name>
        <dbReference type="ChEBI" id="CHEBI:29108"/>
        <label>2</label>
    </ligand>
</feature>
<feature type="binding site" evidence="15">
    <location>
        <position position="71"/>
    </location>
    <ligand>
        <name>Ca(2+)</name>
        <dbReference type="ChEBI" id="CHEBI:29108"/>
        <label>1</label>
    </ligand>
</feature>
<dbReference type="GO" id="GO:0140825">
    <property type="term" value="F:lactoperoxidase activity"/>
    <property type="evidence" value="ECO:0007669"/>
    <property type="project" value="UniProtKB-EC"/>
</dbReference>
<proteinExistence type="inferred from homology"/>
<feature type="binding site" evidence="15">
    <location>
        <position position="87"/>
    </location>
    <ligand>
        <name>Ca(2+)</name>
        <dbReference type="ChEBI" id="CHEBI:29108"/>
        <label>1</label>
    </ligand>
</feature>
<sequence length="332" mass="36840">MVESLYPLLLFFLLLNFLPFSHSKLTLDYYNKTCPQFHDIMQRISVEKQMASPSTAAATIRLFFHDCVVDGCDASTLVSSTAFNKAERDAEINLSLAGDGFDIITHAKTALELQCPGIVSCSDILATAARNLVVTTGGPYYKVRLGRKDGLVSNASRVEGNIAKEDMPLTKIISIFEAKGLTIKELVALVGAHTVGFSHCESFAKRIFNFSKTSEYDPAMNPKYAQGLRKLCENYTKDPEMSAFNDVMTPGKFDNLYYRNLQRGLALLASDQEMAVDKRTKPIVDLYAANQSAFFHDFAHAMEKVSVLNVKTGKKGEVRHKCSEFNHFDGGK</sequence>
<feature type="signal peptide" evidence="18">
    <location>
        <begin position="1"/>
        <end position="23"/>
    </location>
</feature>
<gene>
    <name evidence="20" type="ORF">HS088_TW11G00229</name>
</gene>